<sequence>MANKGEIAPALLARKVVFADPLRSHLRLSDDGTRIAWLQNEGGMLSVMVAEALDTASARRLTGGPVRPVSPALFWAADGRHVVVFRDSAGDENYQAFSIDVDTGAEIALTPGGGTRTLFNRTSPRIPSDILFSVNDRNRQSFDLVRVNATTGRRMTVFENPGFSRLHADAGLAVCFGERVRQDGSIEVLKRQGDGEWVPFLEIPPEDSLATHIDGLSADGEVVFLLDSRGRDRTALVAIDARTAVSTVLAADSEADIAEVVYDPDTGWPLAAAALAARRRWHSIDATFSADLARQLEDAAGLDLVIVGVSAGRRRMVIRLEASDAPAQWRVFDRGKRRTLQLFPERDDLEGMPLRAMLPVAIRSRDGLTLPAYITVPAGRARRSPLVIVVHGGPYDRDDWGFSPLHQWLASRGYAVLSVNFRGSTGFGKAFTNAADREWGGRMQDDLDDGVAWAVKEGIADPDRVGFFGASYGGYAALMAAAKSPDLYSCFIDICGPSNLLSFIERIPPYWHSWFAMILRRLADPETTQGRKWLQERSPLVHVEQMIRPMLIAQGLRDVRVNPAESRNIAHALLRRNVPVTLVTFPDEGHFLVGQRNRIALMAVVEQFLACHLGGLHEPLGDDLLGSSLTVEIGGEWLRPLS</sequence>
<proteinExistence type="predicted"/>
<keyword evidence="4" id="KW-1185">Reference proteome</keyword>
<keyword evidence="3" id="KW-0645">Protease</keyword>
<dbReference type="EC" id="3.4.14.-" evidence="3"/>
<dbReference type="InterPro" id="IPR001375">
    <property type="entry name" value="Peptidase_S9_cat"/>
</dbReference>
<evidence type="ECO:0000256" key="1">
    <source>
        <dbReference type="ARBA" id="ARBA00022801"/>
    </source>
</evidence>
<protein>
    <submittedName>
        <fullName evidence="3">Dipeptidyl aminopeptidase BIII</fullName>
        <ecNumber evidence="3">3.4.14.-</ecNumber>
    </submittedName>
</protein>
<evidence type="ECO:0000259" key="2">
    <source>
        <dbReference type="Pfam" id="PF00326"/>
    </source>
</evidence>
<keyword evidence="3" id="KW-0031">Aminopeptidase</keyword>
<evidence type="ECO:0000313" key="3">
    <source>
        <dbReference type="EMBL" id="CAH2408905.1"/>
    </source>
</evidence>
<dbReference type="InterPro" id="IPR011042">
    <property type="entry name" value="6-blade_b-propeller_TolB-like"/>
</dbReference>
<name>A0ABN8KF83_9HYPH</name>
<dbReference type="Pfam" id="PF00326">
    <property type="entry name" value="Peptidase_S9"/>
    <property type="match status" value="1"/>
</dbReference>
<dbReference type="InterPro" id="IPR029058">
    <property type="entry name" value="AB_hydrolase_fold"/>
</dbReference>
<dbReference type="EMBL" id="CAKXZT010000173">
    <property type="protein sequence ID" value="CAH2408905.1"/>
    <property type="molecule type" value="Genomic_DNA"/>
</dbReference>
<dbReference type="PANTHER" id="PTHR42776:SF27">
    <property type="entry name" value="DIPEPTIDYL PEPTIDASE FAMILY MEMBER 6"/>
    <property type="match status" value="1"/>
</dbReference>
<organism evidence="3 4">
    <name type="scientific">Mesorhizobium escarrei</name>
    <dbReference type="NCBI Taxonomy" id="666018"/>
    <lineage>
        <taxon>Bacteria</taxon>
        <taxon>Pseudomonadati</taxon>
        <taxon>Pseudomonadota</taxon>
        <taxon>Alphaproteobacteria</taxon>
        <taxon>Hyphomicrobiales</taxon>
        <taxon>Phyllobacteriaceae</taxon>
        <taxon>Mesorhizobium</taxon>
    </lineage>
</organism>
<evidence type="ECO:0000313" key="4">
    <source>
        <dbReference type="Proteomes" id="UP001153050"/>
    </source>
</evidence>
<feature type="domain" description="Peptidase S9 prolyl oligopeptidase catalytic" evidence="2">
    <location>
        <begin position="400"/>
        <end position="614"/>
    </location>
</feature>
<accession>A0ABN8KF83</accession>
<keyword evidence="1 3" id="KW-0378">Hydrolase</keyword>
<dbReference type="Proteomes" id="UP001153050">
    <property type="component" value="Unassembled WGS sequence"/>
</dbReference>
<dbReference type="SUPFAM" id="SSF53474">
    <property type="entry name" value="alpha/beta-Hydrolases"/>
    <property type="match status" value="1"/>
</dbReference>
<gene>
    <name evidence="3" type="primary">dapb</name>
    <name evidence="3" type="ORF">MES5069_740058</name>
</gene>
<dbReference type="SUPFAM" id="SSF69304">
    <property type="entry name" value="Tricorn protease N-terminal domain"/>
    <property type="match status" value="1"/>
</dbReference>
<comment type="caution">
    <text evidence="3">The sequence shown here is derived from an EMBL/GenBank/DDBJ whole genome shotgun (WGS) entry which is preliminary data.</text>
</comment>
<dbReference type="Gene3D" id="3.40.50.1820">
    <property type="entry name" value="alpha/beta hydrolase"/>
    <property type="match status" value="1"/>
</dbReference>
<reference evidence="3 4" key="1">
    <citation type="submission" date="2022-03" db="EMBL/GenBank/DDBJ databases">
        <authorList>
            <person name="Brunel B."/>
        </authorList>
    </citation>
    <scope>NUCLEOTIDE SEQUENCE [LARGE SCALE GENOMIC DNA]</scope>
    <source>
        <strain evidence="3">STM5069sample</strain>
    </source>
</reference>
<dbReference type="GO" id="GO:0004177">
    <property type="term" value="F:aminopeptidase activity"/>
    <property type="evidence" value="ECO:0007669"/>
    <property type="project" value="UniProtKB-KW"/>
</dbReference>
<dbReference type="PANTHER" id="PTHR42776">
    <property type="entry name" value="SERINE PEPTIDASE S9 FAMILY MEMBER"/>
    <property type="match status" value="1"/>
</dbReference>
<dbReference type="Gene3D" id="2.120.10.30">
    <property type="entry name" value="TolB, C-terminal domain"/>
    <property type="match status" value="1"/>
</dbReference>